<sequence>MRIEDFGKLKVGMEVRISDRVRKNKGYYKFLKEYPNGVASIVKIALNERTVLLGKSDFFQNWIFDDFEIELIHENKQLRLF</sequence>
<dbReference type="EMBL" id="MT142752">
    <property type="protein sequence ID" value="QJA88088.1"/>
    <property type="molecule type" value="Genomic_DNA"/>
</dbReference>
<dbReference type="EMBL" id="MT144190">
    <property type="protein sequence ID" value="QJA50349.1"/>
    <property type="molecule type" value="Genomic_DNA"/>
</dbReference>
<evidence type="ECO:0000313" key="3">
    <source>
        <dbReference type="EMBL" id="QJA88088.1"/>
    </source>
</evidence>
<evidence type="ECO:0000313" key="1">
    <source>
        <dbReference type="EMBL" id="QJA50349.1"/>
    </source>
</evidence>
<dbReference type="AlphaFoldDB" id="A0A6H1ZS95"/>
<accession>A0A6H1ZS95</accession>
<protein>
    <submittedName>
        <fullName evidence="1">Uncharacterized protein</fullName>
    </submittedName>
</protein>
<proteinExistence type="predicted"/>
<evidence type="ECO:0000313" key="2">
    <source>
        <dbReference type="EMBL" id="QJA76621.1"/>
    </source>
</evidence>
<dbReference type="EMBL" id="MT142234">
    <property type="protein sequence ID" value="QJA76621.1"/>
    <property type="molecule type" value="Genomic_DNA"/>
</dbReference>
<organism evidence="1">
    <name type="scientific">viral metagenome</name>
    <dbReference type="NCBI Taxonomy" id="1070528"/>
    <lineage>
        <taxon>unclassified sequences</taxon>
        <taxon>metagenomes</taxon>
        <taxon>organismal metagenomes</taxon>
    </lineage>
</organism>
<reference evidence="1" key="1">
    <citation type="submission" date="2020-03" db="EMBL/GenBank/DDBJ databases">
        <title>The deep terrestrial virosphere.</title>
        <authorList>
            <person name="Holmfeldt K."/>
            <person name="Nilsson E."/>
            <person name="Simone D."/>
            <person name="Lopez-Fernandez M."/>
            <person name="Wu X."/>
            <person name="de Brujin I."/>
            <person name="Lundin D."/>
            <person name="Andersson A."/>
            <person name="Bertilsson S."/>
            <person name="Dopson M."/>
        </authorList>
    </citation>
    <scope>NUCLEOTIDE SEQUENCE</scope>
    <source>
        <strain evidence="2">MM415A01475</strain>
        <strain evidence="3">MM415B02830</strain>
        <strain evidence="1">TM448A01720</strain>
    </source>
</reference>
<gene>
    <name evidence="2" type="ORF">MM415A01475_0013</name>
    <name evidence="3" type="ORF">MM415B02830_0014</name>
    <name evidence="1" type="ORF">TM448A01720_0003</name>
</gene>
<name>A0A6H1ZS95_9ZZZZ</name>